<sequence>MTTTSSGTDDHAVISRTTILLLSGFLIGVVVGEEVDSAMSPVVLVAGAVGVAAFMALDLVSYYHRQQFLAKERQQTENRLERHVHCDCSSLTDDTVPDLEALQEELLRELNQTASA</sequence>
<feature type="transmembrane region" description="Helical" evidence="1">
    <location>
        <begin position="12"/>
        <end position="32"/>
    </location>
</feature>
<keyword evidence="3" id="KW-1185">Reference proteome</keyword>
<dbReference type="EMBL" id="CP036275">
    <property type="protein sequence ID" value="QDU39908.1"/>
    <property type="molecule type" value="Genomic_DNA"/>
</dbReference>
<reference evidence="2 3" key="1">
    <citation type="submission" date="2019-02" db="EMBL/GenBank/DDBJ databases">
        <title>Deep-cultivation of Planctomycetes and their phenomic and genomic characterization uncovers novel biology.</title>
        <authorList>
            <person name="Wiegand S."/>
            <person name="Jogler M."/>
            <person name="Boedeker C."/>
            <person name="Pinto D."/>
            <person name="Vollmers J."/>
            <person name="Rivas-Marin E."/>
            <person name="Kohn T."/>
            <person name="Peeters S.H."/>
            <person name="Heuer A."/>
            <person name="Rast P."/>
            <person name="Oberbeckmann S."/>
            <person name="Bunk B."/>
            <person name="Jeske O."/>
            <person name="Meyerdierks A."/>
            <person name="Storesund J.E."/>
            <person name="Kallscheuer N."/>
            <person name="Luecker S."/>
            <person name="Lage O.M."/>
            <person name="Pohl T."/>
            <person name="Merkel B.J."/>
            <person name="Hornburger P."/>
            <person name="Mueller R.-W."/>
            <person name="Bruemmer F."/>
            <person name="Labrenz M."/>
            <person name="Spormann A.M."/>
            <person name="Op den Camp H."/>
            <person name="Overmann J."/>
            <person name="Amann R."/>
            <person name="Jetten M.S.M."/>
            <person name="Mascher T."/>
            <person name="Medema M.H."/>
            <person name="Devos D.P."/>
            <person name="Kaster A.-K."/>
            <person name="Ovreas L."/>
            <person name="Rohde M."/>
            <person name="Galperin M.Y."/>
            <person name="Jogler C."/>
        </authorList>
    </citation>
    <scope>NUCLEOTIDE SEQUENCE [LARGE SCALE GENOMIC DNA]</scope>
    <source>
        <strain evidence="2 3">Mal4</strain>
    </source>
</reference>
<organism evidence="2 3">
    <name type="scientific">Maioricimonas rarisocia</name>
    <dbReference type="NCBI Taxonomy" id="2528026"/>
    <lineage>
        <taxon>Bacteria</taxon>
        <taxon>Pseudomonadati</taxon>
        <taxon>Planctomycetota</taxon>
        <taxon>Planctomycetia</taxon>
        <taxon>Planctomycetales</taxon>
        <taxon>Planctomycetaceae</taxon>
        <taxon>Maioricimonas</taxon>
    </lineage>
</organism>
<keyword evidence="1" id="KW-1133">Transmembrane helix</keyword>
<accession>A0A517ZBR2</accession>
<keyword evidence="1" id="KW-0472">Membrane</keyword>
<evidence type="ECO:0000313" key="2">
    <source>
        <dbReference type="EMBL" id="QDU39908.1"/>
    </source>
</evidence>
<dbReference type="Proteomes" id="UP000320496">
    <property type="component" value="Chromosome"/>
</dbReference>
<evidence type="ECO:0000313" key="3">
    <source>
        <dbReference type="Proteomes" id="UP000320496"/>
    </source>
</evidence>
<feature type="transmembrane region" description="Helical" evidence="1">
    <location>
        <begin position="38"/>
        <end position="63"/>
    </location>
</feature>
<dbReference type="RefSeq" id="WP_145371043.1">
    <property type="nucleotide sequence ID" value="NZ_CP036275.1"/>
</dbReference>
<dbReference type="KEGG" id="mri:Mal4_42620"/>
<evidence type="ECO:0000256" key="1">
    <source>
        <dbReference type="SAM" id="Phobius"/>
    </source>
</evidence>
<dbReference type="AlphaFoldDB" id="A0A517ZBR2"/>
<name>A0A517ZBR2_9PLAN</name>
<protein>
    <submittedName>
        <fullName evidence="2">Uncharacterized protein</fullName>
    </submittedName>
</protein>
<keyword evidence="1" id="KW-0812">Transmembrane</keyword>
<gene>
    <name evidence="2" type="ORF">Mal4_42620</name>
</gene>
<proteinExistence type="predicted"/>